<reference evidence="2 4" key="1">
    <citation type="journal article" date="2018" name="Elife">
        <title>Discovery and characterization of a prevalent human gut bacterial enzyme sufficient for the inactivation of a family of plant toxins.</title>
        <authorList>
            <person name="Koppel N."/>
            <person name="Bisanz J.E."/>
            <person name="Pandelia M.E."/>
            <person name="Turnbaugh P.J."/>
            <person name="Balskus E.P."/>
        </authorList>
    </citation>
    <scope>NUCLEOTIDE SEQUENCE [LARGE SCALE GENOMIC DNA]</scope>
    <source>
        <strain evidence="2 4">DSM 16107</strain>
    </source>
</reference>
<dbReference type="GO" id="GO:0030151">
    <property type="term" value="F:molybdenum ion binding"/>
    <property type="evidence" value="ECO:0007669"/>
    <property type="project" value="InterPro"/>
</dbReference>
<dbReference type="SUPFAM" id="SSF81296">
    <property type="entry name" value="E set domains"/>
    <property type="match status" value="1"/>
</dbReference>
<dbReference type="AlphaFoldDB" id="A0A3N0J0J8"/>
<accession>A0A3N0J0J8</accession>
<dbReference type="EMBL" id="QICC01000019">
    <property type="protein sequence ID" value="RNM42102.1"/>
    <property type="molecule type" value="Genomic_DNA"/>
</dbReference>
<protein>
    <recommendedName>
        <fullName evidence="1">Moybdenum cofactor oxidoreductase dimerisation domain-containing protein</fullName>
    </recommendedName>
</protein>
<organism evidence="3 5">
    <name type="scientific">Eggerthella sinensis</name>
    <dbReference type="NCBI Taxonomy" id="242230"/>
    <lineage>
        <taxon>Bacteria</taxon>
        <taxon>Bacillati</taxon>
        <taxon>Actinomycetota</taxon>
        <taxon>Coriobacteriia</taxon>
        <taxon>Eggerthellales</taxon>
        <taxon>Eggerthellaceae</taxon>
        <taxon>Eggerthella</taxon>
    </lineage>
</organism>
<evidence type="ECO:0000259" key="1">
    <source>
        <dbReference type="Pfam" id="PF03404"/>
    </source>
</evidence>
<dbReference type="EMBL" id="PPTT01000026">
    <property type="protein sequence ID" value="RDB67422.1"/>
    <property type="molecule type" value="Genomic_DNA"/>
</dbReference>
<sequence length="187" mass="20369">MRCNTVTFIAADGHVLSLPLQPLLARGAVVASRINGEDIADVMHAGNQLWIPGLPAKLFVRDIVGIAFTIETAPPALPACEDDGHDFTNRPNVAIKAAYRATAHEPMTLEGWAYDFDRAITAVELSFDEGETWKTCPTTGATAERWVWWSFAFTPRETGLHKVIARSVNEDGTRSPLPAAHTFEVAA</sequence>
<gene>
    <name evidence="2" type="ORF">C1876_13360</name>
    <name evidence="3" type="ORF">DMP09_06435</name>
</gene>
<evidence type="ECO:0000313" key="2">
    <source>
        <dbReference type="EMBL" id="RDB67422.1"/>
    </source>
</evidence>
<dbReference type="Proteomes" id="UP000253817">
    <property type="component" value="Unassembled WGS sequence"/>
</dbReference>
<feature type="domain" description="Moybdenum cofactor oxidoreductase dimerisation" evidence="1">
    <location>
        <begin position="102"/>
        <end position="169"/>
    </location>
</feature>
<name>A0A3N0J0J8_9ACTN</name>
<dbReference type="InterPro" id="IPR005066">
    <property type="entry name" value="MoCF_OxRdtse_dimer"/>
</dbReference>
<keyword evidence="4" id="KW-1185">Reference proteome</keyword>
<evidence type="ECO:0000313" key="3">
    <source>
        <dbReference type="EMBL" id="RNM42102.1"/>
    </source>
</evidence>
<evidence type="ECO:0000313" key="4">
    <source>
        <dbReference type="Proteomes" id="UP000253817"/>
    </source>
</evidence>
<dbReference type="Proteomes" id="UP000270112">
    <property type="component" value="Unassembled WGS sequence"/>
</dbReference>
<reference evidence="3" key="3">
    <citation type="journal article" date="2019" name="Microbiol. Resour. Announc.">
        <title>Draft Genome Sequences of Type Strains of Gordonibacter faecihominis, Paraeggerthella hongkongensis, Parvibacter caecicola,Slackia equolifaciens, Slackia faecicanis, and Slackia isoflavoniconvertens.</title>
        <authorList>
            <person name="Danylec N."/>
            <person name="Stoll D.A."/>
            <person name="Dotsch A."/>
            <person name="Huch M."/>
        </authorList>
    </citation>
    <scope>NUCLEOTIDE SEQUENCE</scope>
    <source>
        <strain evidence="3">DSM 16107</strain>
    </source>
</reference>
<dbReference type="InterPro" id="IPR014756">
    <property type="entry name" value="Ig_E-set"/>
</dbReference>
<dbReference type="GO" id="GO:0016491">
    <property type="term" value="F:oxidoreductase activity"/>
    <property type="evidence" value="ECO:0007669"/>
    <property type="project" value="InterPro"/>
</dbReference>
<dbReference type="Pfam" id="PF03404">
    <property type="entry name" value="Mo-co_dimer"/>
    <property type="match status" value="1"/>
</dbReference>
<dbReference type="Gene3D" id="2.60.40.650">
    <property type="match status" value="1"/>
</dbReference>
<dbReference type="RefSeq" id="WP_114547222.1">
    <property type="nucleotide sequence ID" value="NZ_PPTT01000026.1"/>
</dbReference>
<dbReference type="OrthoDB" id="3170940at2"/>
<proteinExistence type="predicted"/>
<comment type="caution">
    <text evidence="3">The sequence shown here is derived from an EMBL/GenBank/DDBJ whole genome shotgun (WGS) entry which is preliminary data.</text>
</comment>
<reference evidence="5" key="2">
    <citation type="submission" date="2018-05" db="EMBL/GenBank/DDBJ databases">
        <title>Genome Sequencing of selected type strains of the family Eggerthellaceae.</title>
        <authorList>
            <person name="Danylec N."/>
            <person name="Stoll D.A."/>
            <person name="Doetsch A."/>
            <person name="Huch M."/>
        </authorList>
    </citation>
    <scope>NUCLEOTIDE SEQUENCE [LARGE SCALE GENOMIC DNA]</scope>
    <source>
        <strain evidence="5">DSM 16107</strain>
    </source>
</reference>
<evidence type="ECO:0000313" key="5">
    <source>
        <dbReference type="Proteomes" id="UP000270112"/>
    </source>
</evidence>